<keyword evidence="4 15" id="KW-0575">Peroxidase</keyword>
<dbReference type="GO" id="GO:0034599">
    <property type="term" value="P:cellular response to oxidative stress"/>
    <property type="evidence" value="ECO:0007669"/>
    <property type="project" value="TreeGrafter"/>
</dbReference>
<dbReference type="InterPro" id="IPR050924">
    <property type="entry name" value="Peroxiredoxin_BCP/PrxQ"/>
</dbReference>
<dbReference type="GO" id="GO:0045454">
    <property type="term" value="P:cell redox homeostasis"/>
    <property type="evidence" value="ECO:0007669"/>
    <property type="project" value="TreeGrafter"/>
</dbReference>
<dbReference type="PIRSF" id="PIRSF000239">
    <property type="entry name" value="AHPC"/>
    <property type="match status" value="1"/>
</dbReference>
<dbReference type="GO" id="GO:0005737">
    <property type="term" value="C:cytoplasm"/>
    <property type="evidence" value="ECO:0007669"/>
    <property type="project" value="TreeGrafter"/>
</dbReference>
<dbReference type="EMBL" id="JARGDL010000002">
    <property type="protein sequence ID" value="MDF1611074.1"/>
    <property type="molecule type" value="Genomic_DNA"/>
</dbReference>
<dbReference type="InterPro" id="IPR000866">
    <property type="entry name" value="AhpC/TSA"/>
</dbReference>
<dbReference type="InterPro" id="IPR013766">
    <property type="entry name" value="Thioredoxin_domain"/>
</dbReference>
<protein>
    <recommendedName>
        <fullName evidence="3">thioredoxin-dependent peroxiredoxin</fullName>
        <ecNumber evidence="3">1.11.1.24</ecNumber>
    </recommendedName>
    <alternativeName>
        <fullName evidence="9">Thioredoxin peroxidase</fullName>
    </alternativeName>
    <alternativeName>
        <fullName evidence="11">Thioredoxin-dependent peroxiredoxin Bcp</fullName>
    </alternativeName>
</protein>
<keyword evidence="8" id="KW-0676">Redox-active center</keyword>
<evidence type="ECO:0000256" key="5">
    <source>
        <dbReference type="ARBA" id="ARBA00022862"/>
    </source>
</evidence>
<accession>A0AAE3NYP0</accession>
<comment type="subunit">
    <text evidence="2">Monomer.</text>
</comment>
<dbReference type="Proteomes" id="UP001221302">
    <property type="component" value="Unassembled WGS sequence"/>
</dbReference>
<dbReference type="Pfam" id="PF00578">
    <property type="entry name" value="AhpC-TSA"/>
    <property type="match status" value="1"/>
</dbReference>
<reference evidence="15" key="1">
    <citation type="submission" date="2023-03" db="EMBL/GenBank/DDBJ databases">
        <title>Stygiobacter electus gen. nov., sp. nov., facultatively anaerobic thermotolerant bacterium of the class Ignavibacteria from a well of Yessentuki mineral water deposit.</title>
        <authorList>
            <person name="Podosokorskaya O.A."/>
            <person name="Elcheninov A.G."/>
            <person name="Petrova N.F."/>
            <person name="Zavarzina D.G."/>
            <person name="Kublanov I.V."/>
            <person name="Merkel A.Y."/>
        </authorList>
    </citation>
    <scope>NUCLEOTIDE SEQUENCE</scope>
    <source>
        <strain evidence="15">09-Me</strain>
    </source>
</reference>
<dbReference type="InterPro" id="IPR024706">
    <property type="entry name" value="Peroxiredoxin_AhpC-typ"/>
</dbReference>
<evidence type="ECO:0000256" key="6">
    <source>
        <dbReference type="ARBA" id="ARBA00023002"/>
    </source>
</evidence>
<comment type="catalytic activity">
    <reaction evidence="12">
        <text>a hydroperoxide + [thioredoxin]-dithiol = an alcohol + [thioredoxin]-disulfide + H2O</text>
        <dbReference type="Rhea" id="RHEA:62620"/>
        <dbReference type="Rhea" id="RHEA-COMP:10698"/>
        <dbReference type="Rhea" id="RHEA-COMP:10700"/>
        <dbReference type="ChEBI" id="CHEBI:15377"/>
        <dbReference type="ChEBI" id="CHEBI:29950"/>
        <dbReference type="ChEBI" id="CHEBI:30879"/>
        <dbReference type="ChEBI" id="CHEBI:35924"/>
        <dbReference type="ChEBI" id="CHEBI:50058"/>
        <dbReference type="EC" id="1.11.1.24"/>
    </reaction>
</comment>
<evidence type="ECO:0000256" key="8">
    <source>
        <dbReference type="ARBA" id="ARBA00023284"/>
    </source>
</evidence>
<evidence type="ECO:0000256" key="11">
    <source>
        <dbReference type="ARBA" id="ARBA00042639"/>
    </source>
</evidence>
<evidence type="ECO:0000256" key="7">
    <source>
        <dbReference type="ARBA" id="ARBA00023157"/>
    </source>
</evidence>
<dbReference type="CDD" id="cd03017">
    <property type="entry name" value="PRX_BCP"/>
    <property type="match status" value="1"/>
</dbReference>
<evidence type="ECO:0000256" key="9">
    <source>
        <dbReference type="ARBA" id="ARBA00032824"/>
    </source>
</evidence>
<evidence type="ECO:0000313" key="15">
    <source>
        <dbReference type="EMBL" id="MDF1611074.1"/>
    </source>
</evidence>
<keyword evidence="5" id="KW-0049">Antioxidant</keyword>
<evidence type="ECO:0000259" key="14">
    <source>
        <dbReference type="PROSITE" id="PS51352"/>
    </source>
</evidence>
<feature type="active site" description="Cysteine sulfenic acid (-SOH) intermediate; for peroxidase activity" evidence="13">
    <location>
        <position position="44"/>
    </location>
</feature>
<proteinExistence type="inferred from homology"/>
<comment type="function">
    <text evidence="1">Thiol-specific peroxidase that catalyzes the reduction of hydrogen peroxide and organic hydroperoxides to water and alcohols, respectively. Plays a role in cell protection against oxidative stress by detoxifying peroxides and as sensor of hydrogen peroxide-mediated signaling events.</text>
</comment>
<dbReference type="FunFam" id="3.40.30.10:FF:000007">
    <property type="entry name" value="Thioredoxin-dependent thiol peroxidase"/>
    <property type="match status" value="1"/>
</dbReference>
<comment type="caution">
    <text evidence="15">The sequence shown here is derived from an EMBL/GenBank/DDBJ whole genome shotgun (WGS) entry which is preliminary data.</text>
</comment>
<dbReference type="AlphaFoldDB" id="A0AAE3NYP0"/>
<evidence type="ECO:0000256" key="3">
    <source>
        <dbReference type="ARBA" id="ARBA00013017"/>
    </source>
</evidence>
<dbReference type="InterPro" id="IPR036249">
    <property type="entry name" value="Thioredoxin-like_sf"/>
</dbReference>
<keyword evidence="16" id="KW-1185">Reference proteome</keyword>
<gene>
    <name evidence="15" type="primary">bcp</name>
    <name evidence="15" type="ORF">P0M35_02855</name>
</gene>
<evidence type="ECO:0000256" key="13">
    <source>
        <dbReference type="PIRSR" id="PIRSR000239-1"/>
    </source>
</evidence>
<feature type="domain" description="Thioredoxin" evidence="14">
    <location>
        <begin position="2"/>
        <end position="154"/>
    </location>
</feature>
<name>A0AAE3NYP0_9BACT</name>
<evidence type="ECO:0000256" key="10">
    <source>
        <dbReference type="ARBA" id="ARBA00038489"/>
    </source>
</evidence>
<evidence type="ECO:0000256" key="4">
    <source>
        <dbReference type="ARBA" id="ARBA00022559"/>
    </source>
</evidence>
<dbReference type="SUPFAM" id="SSF52833">
    <property type="entry name" value="Thioredoxin-like"/>
    <property type="match status" value="1"/>
</dbReference>
<keyword evidence="7" id="KW-1015">Disulfide bond</keyword>
<dbReference type="PANTHER" id="PTHR42801">
    <property type="entry name" value="THIOREDOXIN-DEPENDENT PEROXIDE REDUCTASE"/>
    <property type="match status" value="1"/>
</dbReference>
<comment type="similarity">
    <text evidence="10">Belongs to the peroxiredoxin family. BCP/PrxQ subfamily.</text>
</comment>
<dbReference type="EC" id="1.11.1.24" evidence="3"/>
<organism evidence="15 16">
    <name type="scientific">Stygiobacter electus</name>
    <dbReference type="NCBI Taxonomy" id="3032292"/>
    <lineage>
        <taxon>Bacteria</taxon>
        <taxon>Pseudomonadati</taxon>
        <taxon>Ignavibacteriota</taxon>
        <taxon>Ignavibacteria</taxon>
        <taxon>Ignavibacteriales</taxon>
        <taxon>Melioribacteraceae</taxon>
        <taxon>Stygiobacter</taxon>
    </lineage>
</organism>
<evidence type="ECO:0000256" key="2">
    <source>
        <dbReference type="ARBA" id="ARBA00011245"/>
    </source>
</evidence>
<dbReference type="PANTHER" id="PTHR42801:SF4">
    <property type="entry name" value="AHPC_TSA FAMILY PROTEIN"/>
    <property type="match status" value="1"/>
</dbReference>
<dbReference type="NCBIfam" id="NF006960">
    <property type="entry name" value="PRK09437.1"/>
    <property type="match status" value="1"/>
</dbReference>
<sequence>MLEVGKKAPSFSLPNAEGKKVSLKDFSGKNVVLYFYPKDMTSGCTKEACDFRDLFPNFNNSDAVILGVSTDSISSHQKFINKYNLPFILLSDEKKEVVEKYGVWKEKSMYGKKYMGIERTTLIIDKEGKIRKIYNKVKVDGHAKEVLEFLKELK</sequence>
<evidence type="ECO:0000313" key="16">
    <source>
        <dbReference type="Proteomes" id="UP001221302"/>
    </source>
</evidence>
<dbReference type="RefSeq" id="WP_321534838.1">
    <property type="nucleotide sequence ID" value="NZ_JARGDL010000002.1"/>
</dbReference>
<dbReference type="GO" id="GO:0008379">
    <property type="term" value="F:thioredoxin peroxidase activity"/>
    <property type="evidence" value="ECO:0007669"/>
    <property type="project" value="TreeGrafter"/>
</dbReference>
<evidence type="ECO:0000256" key="12">
    <source>
        <dbReference type="ARBA" id="ARBA00049091"/>
    </source>
</evidence>
<keyword evidence="6 15" id="KW-0560">Oxidoreductase</keyword>
<evidence type="ECO:0000256" key="1">
    <source>
        <dbReference type="ARBA" id="ARBA00003330"/>
    </source>
</evidence>
<dbReference type="Gene3D" id="3.40.30.10">
    <property type="entry name" value="Glutaredoxin"/>
    <property type="match status" value="1"/>
</dbReference>
<dbReference type="PROSITE" id="PS51352">
    <property type="entry name" value="THIOREDOXIN_2"/>
    <property type="match status" value="1"/>
</dbReference>